<evidence type="ECO:0000313" key="3">
    <source>
        <dbReference type="EMBL" id="EKC27587.1"/>
    </source>
</evidence>
<keyword evidence="2" id="KW-0472">Membrane</keyword>
<feature type="region of interest" description="Disordered" evidence="1">
    <location>
        <begin position="84"/>
        <end position="114"/>
    </location>
</feature>
<dbReference type="EMBL" id="JH816009">
    <property type="protein sequence ID" value="EKC27587.1"/>
    <property type="molecule type" value="Genomic_DNA"/>
</dbReference>
<reference evidence="3" key="1">
    <citation type="journal article" date="2012" name="Nature">
        <title>The oyster genome reveals stress adaptation and complexity of shell formation.</title>
        <authorList>
            <person name="Zhang G."/>
            <person name="Fang X."/>
            <person name="Guo X."/>
            <person name="Li L."/>
            <person name="Luo R."/>
            <person name="Xu F."/>
            <person name="Yang P."/>
            <person name="Zhang L."/>
            <person name="Wang X."/>
            <person name="Qi H."/>
            <person name="Xiong Z."/>
            <person name="Que H."/>
            <person name="Xie Y."/>
            <person name="Holland P.W."/>
            <person name="Paps J."/>
            <person name="Zhu Y."/>
            <person name="Wu F."/>
            <person name="Chen Y."/>
            <person name="Wang J."/>
            <person name="Peng C."/>
            <person name="Meng J."/>
            <person name="Yang L."/>
            <person name="Liu J."/>
            <person name="Wen B."/>
            <person name="Zhang N."/>
            <person name="Huang Z."/>
            <person name="Zhu Q."/>
            <person name="Feng Y."/>
            <person name="Mount A."/>
            <person name="Hedgecock D."/>
            <person name="Xu Z."/>
            <person name="Liu Y."/>
            <person name="Domazet-Loso T."/>
            <person name="Du Y."/>
            <person name="Sun X."/>
            <person name="Zhang S."/>
            <person name="Liu B."/>
            <person name="Cheng P."/>
            <person name="Jiang X."/>
            <person name="Li J."/>
            <person name="Fan D."/>
            <person name="Wang W."/>
            <person name="Fu W."/>
            <person name="Wang T."/>
            <person name="Wang B."/>
            <person name="Zhang J."/>
            <person name="Peng Z."/>
            <person name="Li Y."/>
            <person name="Li N."/>
            <person name="Wang J."/>
            <person name="Chen M."/>
            <person name="He Y."/>
            <person name="Tan F."/>
            <person name="Song X."/>
            <person name="Zheng Q."/>
            <person name="Huang R."/>
            <person name="Yang H."/>
            <person name="Du X."/>
            <person name="Chen L."/>
            <person name="Yang M."/>
            <person name="Gaffney P.M."/>
            <person name="Wang S."/>
            <person name="Luo L."/>
            <person name="She Z."/>
            <person name="Ming Y."/>
            <person name="Huang W."/>
            <person name="Zhang S."/>
            <person name="Huang B."/>
            <person name="Zhang Y."/>
            <person name="Qu T."/>
            <person name="Ni P."/>
            <person name="Miao G."/>
            <person name="Wang J."/>
            <person name="Wang Q."/>
            <person name="Steinberg C.E."/>
            <person name="Wang H."/>
            <person name="Li N."/>
            <person name="Qian L."/>
            <person name="Zhang G."/>
            <person name="Li Y."/>
            <person name="Yang H."/>
            <person name="Liu X."/>
            <person name="Wang J."/>
            <person name="Yin Y."/>
            <person name="Wang J."/>
        </authorList>
    </citation>
    <scope>NUCLEOTIDE SEQUENCE [LARGE SCALE GENOMIC DNA]</scope>
    <source>
        <strain evidence="3">05x7-T-G4-1.051#20</strain>
    </source>
</reference>
<proteinExistence type="predicted"/>
<gene>
    <name evidence="3" type="ORF">CGI_10001278</name>
</gene>
<sequence>MEELQLPNIKIDQAYRLGKPGQKTQNPRPITIKLTSVMDKETAGASVGGLIGLLIIIGVIIFLVILIRRRRHAESFIKKEKFGSTESFEKLHPTPSGEENYIALQPSPQSEVKFDNPMYSMKEQLGDFSDKEC</sequence>
<dbReference type="AlphaFoldDB" id="K1PTM7"/>
<keyword evidence="2" id="KW-1133">Transmembrane helix</keyword>
<dbReference type="InParanoid" id="K1PTM7"/>
<dbReference type="HOGENOM" id="CLU_1908690_0_0_1"/>
<feature type="transmembrane region" description="Helical" evidence="2">
    <location>
        <begin position="43"/>
        <end position="67"/>
    </location>
</feature>
<protein>
    <submittedName>
        <fullName evidence="3">Uncharacterized protein</fullName>
    </submittedName>
</protein>
<evidence type="ECO:0000256" key="1">
    <source>
        <dbReference type="SAM" id="MobiDB-lite"/>
    </source>
</evidence>
<name>K1PTM7_MAGGI</name>
<organism evidence="3">
    <name type="scientific">Magallana gigas</name>
    <name type="common">Pacific oyster</name>
    <name type="synonym">Crassostrea gigas</name>
    <dbReference type="NCBI Taxonomy" id="29159"/>
    <lineage>
        <taxon>Eukaryota</taxon>
        <taxon>Metazoa</taxon>
        <taxon>Spiralia</taxon>
        <taxon>Lophotrochozoa</taxon>
        <taxon>Mollusca</taxon>
        <taxon>Bivalvia</taxon>
        <taxon>Autobranchia</taxon>
        <taxon>Pteriomorphia</taxon>
        <taxon>Ostreida</taxon>
        <taxon>Ostreoidea</taxon>
        <taxon>Ostreidae</taxon>
        <taxon>Magallana</taxon>
    </lineage>
</organism>
<keyword evidence="2" id="KW-0812">Transmembrane</keyword>
<accession>K1PTM7</accession>
<evidence type="ECO:0000256" key="2">
    <source>
        <dbReference type="SAM" id="Phobius"/>
    </source>
</evidence>